<reference evidence="4 5" key="1">
    <citation type="submission" date="2018-12" db="EMBL/GenBank/DDBJ databases">
        <title>A novel vanA-carrying plasmid in a clinical isolate of Enterococcus avium.</title>
        <authorList>
            <person name="Bernasconi O.J."/>
            <person name="Luzzaro F."/>
            <person name="Endimiani A."/>
        </authorList>
    </citation>
    <scope>NUCLEOTIDE SEQUENCE [LARGE SCALE GENOMIC DNA]</scope>
    <source>
        <strain evidence="4 5">LC0559/18</strain>
    </source>
</reference>
<accession>A0A437UJY1</accession>
<keyword evidence="2" id="KW-0805">Transcription regulation</keyword>
<dbReference type="Pfam" id="PF00874">
    <property type="entry name" value="PRD"/>
    <property type="match status" value="2"/>
</dbReference>
<evidence type="ECO:0000256" key="3">
    <source>
        <dbReference type="ARBA" id="ARBA00023163"/>
    </source>
</evidence>
<dbReference type="Proteomes" id="UP000288388">
    <property type="component" value="Unassembled WGS sequence"/>
</dbReference>
<evidence type="ECO:0000256" key="1">
    <source>
        <dbReference type="ARBA" id="ARBA00022737"/>
    </source>
</evidence>
<keyword evidence="1" id="KW-0677">Repeat</keyword>
<dbReference type="PANTHER" id="PTHR30185">
    <property type="entry name" value="CRYPTIC BETA-GLUCOSIDE BGL OPERON ANTITERMINATOR"/>
    <property type="match status" value="1"/>
</dbReference>
<dbReference type="RefSeq" id="WP_127978273.1">
    <property type="nucleotide sequence ID" value="NZ_CAAKNX010000090.1"/>
</dbReference>
<dbReference type="AlphaFoldDB" id="A0A437UJY1"/>
<gene>
    <name evidence="4" type="ORF">EK398_03370</name>
</gene>
<dbReference type="Gene3D" id="2.30.24.10">
    <property type="entry name" value="CAT RNA-binding domain"/>
    <property type="match status" value="1"/>
</dbReference>
<dbReference type="PANTHER" id="PTHR30185:SF18">
    <property type="entry name" value="TRANSCRIPTIONAL REGULATOR MTLR"/>
    <property type="match status" value="1"/>
</dbReference>
<keyword evidence="3" id="KW-0804">Transcription</keyword>
<dbReference type="GO" id="GO:0006355">
    <property type="term" value="P:regulation of DNA-templated transcription"/>
    <property type="evidence" value="ECO:0007669"/>
    <property type="project" value="InterPro"/>
</dbReference>
<dbReference type="SUPFAM" id="SSF50151">
    <property type="entry name" value="SacY-like RNA-binding domain"/>
    <property type="match status" value="1"/>
</dbReference>
<dbReference type="Gene3D" id="1.10.1790.10">
    <property type="entry name" value="PRD domain"/>
    <property type="match status" value="2"/>
</dbReference>
<proteinExistence type="predicted"/>
<dbReference type="SUPFAM" id="SSF63520">
    <property type="entry name" value="PTS-regulatory domain, PRD"/>
    <property type="match status" value="2"/>
</dbReference>
<dbReference type="PROSITE" id="PS51372">
    <property type="entry name" value="PRD_2"/>
    <property type="match status" value="2"/>
</dbReference>
<dbReference type="EMBL" id="RYZS01000001">
    <property type="protein sequence ID" value="RVU93977.1"/>
    <property type="molecule type" value="Genomic_DNA"/>
</dbReference>
<dbReference type="Pfam" id="PF03123">
    <property type="entry name" value="CAT_RBD"/>
    <property type="match status" value="1"/>
</dbReference>
<sequence length="280" mass="32524">MNYKVIRVLNNSVVLAERISDGTEVILLGKGVGVYVSKNKIQMLPHEKVQRLYELKNESENDYLKDLVSSVSPEIITITSDIIKKAEGMLQTKLRQNIFFSVLDHLSFAVERNKEQIENPYPYLEEMKILLNEEYQVCEQLVDYINHSLDINLKSDEAILLAIHFANARLDVDNSDEEIIAEILNIISMKLNINLNKEQVRLHRLKAHLRFFIKNKSVRNGDSAKNGSFKEIERLLSKEYASEYQCARLIVEYLRKKHKLHISNNEVIYLTMHIIPIVTK</sequence>
<dbReference type="GO" id="GO:0003723">
    <property type="term" value="F:RNA binding"/>
    <property type="evidence" value="ECO:0007669"/>
    <property type="project" value="InterPro"/>
</dbReference>
<dbReference type="InterPro" id="IPR050661">
    <property type="entry name" value="BglG_antiterminators"/>
</dbReference>
<dbReference type="InterPro" id="IPR011608">
    <property type="entry name" value="PRD"/>
</dbReference>
<evidence type="ECO:0000313" key="4">
    <source>
        <dbReference type="EMBL" id="RVU93977.1"/>
    </source>
</evidence>
<dbReference type="InterPro" id="IPR004341">
    <property type="entry name" value="CAT_RNA-bd_dom"/>
</dbReference>
<evidence type="ECO:0000256" key="2">
    <source>
        <dbReference type="ARBA" id="ARBA00023015"/>
    </source>
</evidence>
<protein>
    <submittedName>
        <fullName evidence="4">PRD domain-containing protein</fullName>
    </submittedName>
</protein>
<dbReference type="InterPro" id="IPR036634">
    <property type="entry name" value="PRD_sf"/>
</dbReference>
<organism evidence="4 5">
    <name type="scientific">Enterococcus avium</name>
    <name type="common">Streptococcus avium</name>
    <dbReference type="NCBI Taxonomy" id="33945"/>
    <lineage>
        <taxon>Bacteria</taxon>
        <taxon>Bacillati</taxon>
        <taxon>Bacillota</taxon>
        <taxon>Bacilli</taxon>
        <taxon>Lactobacillales</taxon>
        <taxon>Enterococcaceae</taxon>
        <taxon>Enterococcus</taxon>
    </lineage>
</organism>
<dbReference type="SMART" id="SM01061">
    <property type="entry name" value="CAT_RBD"/>
    <property type="match status" value="1"/>
</dbReference>
<comment type="caution">
    <text evidence="4">The sequence shown here is derived from an EMBL/GenBank/DDBJ whole genome shotgun (WGS) entry which is preliminary data.</text>
</comment>
<name>A0A437UJY1_ENTAV</name>
<dbReference type="InterPro" id="IPR036650">
    <property type="entry name" value="CAT_RNA-bd_dom_sf"/>
</dbReference>
<evidence type="ECO:0000313" key="5">
    <source>
        <dbReference type="Proteomes" id="UP000288388"/>
    </source>
</evidence>